<comment type="similarity">
    <text evidence="2">Belongs to the TlyA family.</text>
</comment>
<evidence type="ECO:0000313" key="5">
    <source>
        <dbReference type="EMBL" id="MDQ0391689.1"/>
    </source>
</evidence>
<dbReference type="Pfam" id="PF01479">
    <property type="entry name" value="S4"/>
    <property type="match status" value="1"/>
</dbReference>
<dbReference type="PROSITE" id="PS50889">
    <property type="entry name" value="S4"/>
    <property type="match status" value="1"/>
</dbReference>
<dbReference type="EMBL" id="JAUSVK010000001">
    <property type="protein sequence ID" value="MDQ0391689.1"/>
    <property type="molecule type" value="Genomic_DNA"/>
</dbReference>
<reference evidence="5 6" key="1">
    <citation type="submission" date="2023-07" db="EMBL/GenBank/DDBJ databases">
        <title>Genomic Encyclopedia of Type Strains, Phase IV (KMG-IV): sequencing the most valuable type-strain genomes for metagenomic binning, comparative biology and taxonomic classification.</title>
        <authorList>
            <person name="Goeker M."/>
        </authorList>
    </citation>
    <scope>NUCLEOTIDE SEQUENCE [LARGE SCALE GENOMIC DNA]</scope>
    <source>
        <strain evidence="5 6">DSM 5896</strain>
    </source>
</reference>
<dbReference type="RefSeq" id="WP_307424426.1">
    <property type="nucleotide sequence ID" value="NZ_JAUSVK010000001.1"/>
</dbReference>
<evidence type="ECO:0000256" key="2">
    <source>
        <dbReference type="ARBA" id="ARBA00029460"/>
    </source>
</evidence>
<keyword evidence="1 3" id="KW-0694">RNA-binding</keyword>
<dbReference type="Pfam" id="PF01728">
    <property type="entry name" value="FtsJ"/>
    <property type="match status" value="1"/>
</dbReference>
<feature type="domain" description="RNA-binding S4" evidence="4">
    <location>
        <begin position="3"/>
        <end position="64"/>
    </location>
</feature>
<dbReference type="EC" id="2.1.1.227" evidence="5"/>
<evidence type="ECO:0000256" key="3">
    <source>
        <dbReference type="PROSITE-ProRule" id="PRU00182"/>
    </source>
</evidence>
<evidence type="ECO:0000256" key="1">
    <source>
        <dbReference type="ARBA" id="ARBA00022884"/>
    </source>
</evidence>
<dbReference type="InterPro" id="IPR002877">
    <property type="entry name" value="RNA_MeTrfase_FtsJ_dom"/>
</dbReference>
<proteinExistence type="inferred from homology"/>
<gene>
    <name evidence="5" type="ORF">J3R73_001481</name>
</gene>
<dbReference type="SMART" id="SM00363">
    <property type="entry name" value="S4"/>
    <property type="match status" value="1"/>
</dbReference>
<dbReference type="Gene3D" id="3.10.290.10">
    <property type="entry name" value="RNA-binding S4 domain"/>
    <property type="match status" value="1"/>
</dbReference>
<keyword evidence="5" id="KW-0808">Transferase</keyword>
<dbReference type="EC" id="2.1.1.226" evidence="5"/>
<dbReference type="PIRSF" id="PIRSF005578">
    <property type="entry name" value="TlyA"/>
    <property type="match status" value="1"/>
</dbReference>
<keyword evidence="5" id="KW-0489">Methyltransferase</keyword>
<dbReference type="PANTHER" id="PTHR32319:SF0">
    <property type="entry name" value="BACTERIAL HEMOLYSIN-LIKE PROTEIN"/>
    <property type="match status" value="1"/>
</dbReference>
<dbReference type="SUPFAM" id="SSF55174">
    <property type="entry name" value="Alpha-L RNA-binding motif"/>
    <property type="match status" value="1"/>
</dbReference>
<dbReference type="InterPro" id="IPR047048">
    <property type="entry name" value="TlyA"/>
</dbReference>
<dbReference type="CDD" id="cd02440">
    <property type="entry name" value="AdoMet_MTases"/>
    <property type="match status" value="1"/>
</dbReference>
<dbReference type="InterPro" id="IPR036986">
    <property type="entry name" value="S4_RNA-bd_sf"/>
</dbReference>
<dbReference type="GO" id="GO:0008168">
    <property type="term" value="F:methyltransferase activity"/>
    <property type="evidence" value="ECO:0007669"/>
    <property type="project" value="UniProtKB-KW"/>
</dbReference>
<dbReference type="InterPro" id="IPR002942">
    <property type="entry name" value="S4_RNA-bd"/>
</dbReference>
<protein>
    <submittedName>
        <fullName evidence="5">23S rRNA (Cytidine1920-2'-O)/16S rRNA (Cytidine1409-2'-O)-methyltransferase</fullName>
        <ecNumber evidence="5">2.1.1.226</ecNumber>
        <ecNumber evidence="5">2.1.1.227</ecNumber>
    </submittedName>
</protein>
<dbReference type="NCBIfam" id="TIGR00478">
    <property type="entry name" value="tly"/>
    <property type="match status" value="1"/>
</dbReference>
<organism evidence="5 6">
    <name type="scientific">Labrys monachus</name>
    <dbReference type="NCBI Taxonomy" id="217067"/>
    <lineage>
        <taxon>Bacteria</taxon>
        <taxon>Pseudomonadati</taxon>
        <taxon>Pseudomonadota</taxon>
        <taxon>Alphaproteobacteria</taxon>
        <taxon>Hyphomicrobiales</taxon>
        <taxon>Xanthobacteraceae</taxon>
        <taxon>Labrys</taxon>
    </lineage>
</organism>
<dbReference type="InterPro" id="IPR004538">
    <property type="entry name" value="Hemolysin_A/TlyA"/>
</dbReference>
<evidence type="ECO:0000313" key="6">
    <source>
        <dbReference type="Proteomes" id="UP001237448"/>
    </source>
</evidence>
<dbReference type="Gene3D" id="3.40.50.150">
    <property type="entry name" value="Vaccinia Virus protein VP39"/>
    <property type="match status" value="1"/>
</dbReference>
<dbReference type="Proteomes" id="UP001237448">
    <property type="component" value="Unassembled WGS sequence"/>
</dbReference>
<name>A0ABU0FAP4_9HYPH</name>
<comment type="caution">
    <text evidence="5">The sequence shown here is derived from an EMBL/GenBank/DDBJ whole genome shotgun (WGS) entry which is preliminary data.</text>
</comment>
<dbReference type="InterPro" id="IPR029063">
    <property type="entry name" value="SAM-dependent_MTases_sf"/>
</dbReference>
<evidence type="ECO:0000259" key="4">
    <source>
        <dbReference type="SMART" id="SM00363"/>
    </source>
</evidence>
<dbReference type="SUPFAM" id="SSF53335">
    <property type="entry name" value="S-adenosyl-L-methionine-dependent methyltransferases"/>
    <property type="match status" value="1"/>
</dbReference>
<accession>A0ABU0FAP4</accession>
<keyword evidence="6" id="KW-1185">Reference proteome</keyword>
<dbReference type="GO" id="GO:0032259">
    <property type="term" value="P:methylation"/>
    <property type="evidence" value="ECO:0007669"/>
    <property type="project" value="UniProtKB-KW"/>
</dbReference>
<sequence>MRKRADLLLVERGFFDSRARAQAAIQAGLVTADGRPVKKASEALEPDAVIEARPAHPFVSRGGVKLDHVLDHFGIAVEGRIALDVGASTGGFSDVLLRRGAAKVYAVDVGRDQLHASLRGEPRLVSLEGVDARRLDPALIPDAVDLVVADVSFISLALVLPPALALAGGGADLAVLIKPQFEAGRDRIGKGGIVRDEAVHAEVCTRIADLVTGLGWRVRGTVPSPIEGGDGNREFLLAAERVS</sequence>
<dbReference type="PANTHER" id="PTHR32319">
    <property type="entry name" value="BACTERIAL HEMOLYSIN-LIKE PROTEIN"/>
    <property type="match status" value="1"/>
</dbReference>